<reference evidence="9 10" key="1">
    <citation type="submission" date="2023-03" db="EMBL/GenBank/DDBJ databases">
        <title>Bacillus Genome Sequencing.</title>
        <authorList>
            <person name="Dunlap C."/>
        </authorList>
    </citation>
    <scope>NUCLEOTIDE SEQUENCE [LARGE SCALE GENOMIC DNA]</scope>
    <source>
        <strain evidence="9 10">B-14544</strain>
    </source>
</reference>
<feature type="domain" description="Riboflavin kinase" evidence="8">
    <location>
        <begin position="2"/>
        <end position="34"/>
    </location>
</feature>
<organism evidence="9 10">
    <name type="scientific">Bacillus xiapuensis</name>
    <dbReference type="NCBI Taxonomy" id="2014075"/>
    <lineage>
        <taxon>Bacteria</taxon>
        <taxon>Bacillati</taxon>
        <taxon>Bacillota</taxon>
        <taxon>Bacilli</taxon>
        <taxon>Bacillales</taxon>
        <taxon>Bacillaceae</taxon>
        <taxon>Bacillus</taxon>
    </lineage>
</organism>
<dbReference type="Proteomes" id="UP001330749">
    <property type="component" value="Unassembled WGS sequence"/>
</dbReference>
<keyword evidence="9" id="KW-0418">Kinase</keyword>
<dbReference type="EMBL" id="JARMQG010000331">
    <property type="protein sequence ID" value="MED3564393.1"/>
    <property type="molecule type" value="Genomic_DNA"/>
</dbReference>
<comment type="caution">
    <text evidence="9">The sequence shown here is derived from an EMBL/GenBank/DDBJ whole genome shotgun (WGS) entry which is preliminary data.</text>
</comment>
<keyword evidence="3" id="KW-0288">FMN</keyword>
<accession>A0ABU6NGP6</accession>
<dbReference type="Gene3D" id="2.40.30.30">
    <property type="entry name" value="Riboflavin kinase-like"/>
    <property type="match status" value="1"/>
</dbReference>
<evidence type="ECO:0000259" key="8">
    <source>
        <dbReference type="Pfam" id="PF01687"/>
    </source>
</evidence>
<evidence type="ECO:0000313" key="9">
    <source>
        <dbReference type="EMBL" id="MED3564393.1"/>
    </source>
</evidence>
<dbReference type="InterPro" id="IPR015865">
    <property type="entry name" value="Riboflavin_kinase_bac/euk"/>
</dbReference>
<keyword evidence="6" id="KW-0067">ATP-binding</keyword>
<evidence type="ECO:0000256" key="2">
    <source>
        <dbReference type="ARBA" id="ARBA00022630"/>
    </source>
</evidence>
<keyword evidence="4" id="KW-0808">Transferase</keyword>
<keyword evidence="2" id="KW-0285">Flavoprotein</keyword>
<protein>
    <recommendedName>
        <fullName evidence="1">riboflavin kinase</fullName>
        <ecNumber evidence="1">2.7.1.26</ecNumber>
    </recommendedName>
</protein>
<dbReference type="Pfam" id="PF01687">
    <property type="entry name" value="Flavokinase"/>
    <property type="match status" value="1"/>
</dbReference>
<evidence type="ECO:0000256" key="6">
    <source>
        <dbReference type="ARBA" id="ARBA00022840"/>
    </source>
</evidence>
<evidence type="ECO:0000256" key="1">
    <source>
        <dbReference type="ARBA" id="ARBA00012105"/>
    </source>
</evidence>
<dbReference type="SUPFAM" id="SSF82114">
    <property type="entry name" value="Riboflavin kinase-like"/>
    <property type="match status" value="1"/>
</dbReference>
<evidence type="ECO:0000256" key="5">
    <source>
        <dbReference type="ARBA" id="ARBA00022741"/>
    </source>
</evidence>
<keyword evidence="5" id="KW-0547">Nucleotide-binding</keyword>
<evidence type="ECO:0000313" key="10">
    <source>
        <dbReference type="Proteomes" id="UP001330749"/>
    </source>
</evidence>
<dbReference type="GO" id="GO:0016301">
    <property type="term" value="F:kinase activity"/>
    <property type="evidence" value="ECO:0007669"/>
    <property type="project" value="UniProtKB-KW"/>
</dbReference>
<sequence>MEWHQYLRKEQKFSGIEELIAQIERDKQNAVNYFKKFDKVSENCSESTSFLH</sequence>
<dbReference type="EC" id="2.7.1.26" evidence="1"/>
<evidence type="ECO:0000256" key="7">
    <source>
        <dbReference type="ARBA" id="ARBA00047880"/>
    </source>
</evidence>
<evidence type="ECO:0000256" key="3">
    <source>
        <dbReference type="ARBA" id="ARBA00022643"/>
    </source>
</evidence>
<comment type="catalytic activity">
    <reaction evidence="7">
        <text>riboflavin + ATP = FMN + ADP + H(+)</text>
        <dbReference type="Rhea" id="RHEA:14357"/>
        <dbReference type="ChEBI" id="CHEBI:15378"/>
        <dbReference type="ChEBI" id="CHEBI:30616"/>
        <dbReference type="ChEBI" id="CHEBI:57986"/>
        <dbReference type="ChEBI" id="CHEBI:58210"/>
        <dbReference type="ChEBI" id="CHEBI:456216"/>
        <dbReference type="EC" id="2.7.1.26"/>
    </reaction>
</comment>
<proteinExistence type="predicted"/>
<name>A0ABU6NGP6_9BACI</name>
<keyword evidence="10" id="KW-1185">Reference proteome</keyword>
<dbReference type="RefSeq" id="WP_327969524.1">
    <property type="nucleotide sequence ID" value="NZ_JARMQG010000331.1"/>
</dbReference>
<evidence type="ECO:0000256" key="4">
    <source>
        <dbReference type="ARBA" id="ARBA00022679"/>
    </source>
</evidence>
<gene>
    <name evidence="9" type="ORF">P4447_18425</name>
</gene>
<dbReference type="InterPro" id="IPR023465">
    <property type="entry name" value="Riboflavin_kinase_dom_sf"/>
</dbReference>